<reference evidence="1 2" key="1">
    <citation type="submission" date="2018-10" db="EMBL/GenBank/DDBJ databases">
        <title>A high-quality apple genome assembly.</title>
        <authorList>
            <person name="Hu J."/>
        </authorList>
    </citation>
    <scope>NUCLEOTIDE SEQUENCE [LARGE SCALE GENOMIC DNA]</scope>
    <source>
        <strain evidence="2">cv. HFTH1</strain>
        <tissue evidence="1">Young leaf</tissue>
    </source>
</reference>
<accession>A0A498HLR7</accession>
<proteinExistence type="predicted"/>
<dbReference type="AlphaFoldDB" id="A0A498HLR7"/>
<organism evidence="1 2">
    <name type="scientific">Malus domestica</name>
    <name type="common">Apple</name>
    <name type="synonym">Pyrus malus</name>
    <dbReference type="NCBI Taxonomy" id="3750"/>
    <lineage>
        <taxon>Eukaryota</taxon>
        <taxon>Viridiplantae</taxon>
        <taxon>Streptophyta</taxon>
        <taxon>Embryophyta</taxon>
        <taxon>Tracheophyta</taxon>
        <taxon>Spermatophyta</taxon>
        <taxon>Magnoliopsida</taxon>
        <taxon>eudicotyledons</taxon>
        <taxon>Gunneridae</taxon>
        <taxon>Pentapetalae</taxon>
        <taxon>rosids</taxon>
        <taxon>fabids</taxon>
        <taxon>Rosales</taxon>
        <taxon>Rosaceae</taxon>
        <taxon>Amygdaloideae</taxon>
        <taxon>Maleae</taxon>
        <taxon>Malus</taxon>
    </lineage>
</organism>
<evidence type="ECO:0000313" key="2">
    <source>
        <dbReference type="Proteomes" id="UP000290289"/>
    </source>
</evidence>
<comment type="caution">
    <text evidence="1">The sequence shown here is derived from an EMBL/GenBank/DDBJ whole genome shotgun (WGS) entry which is preliminary data.</text>
</comment>
<name>A0A498HLR7_MALDO</name>
<dbReference type="EMBL" id="RDQH01000342">
    <property type="protein sequence ID" value="RXH71869.1"/>
    <property type="molecule type" value="Genomic_DNA"/>
</dbReference>
<protein>
    <submittedName>
        <fullName evidence="1">Uncharacterized protein</fullName>
    </submittedName>
</protein>
<evidence type="ECO:0000313" key="1">
    <source>
        <dbReference type="EMBL" id="RXH71869.1"/>
    </source>
</evidence>
<sequence>MCCGHDQRLLFDIQSLQNQLRSVKFLFAPRVCNKAAYLVTYFILRFESELLFNTLVSDVNVSVQI</sequence>
<gene>
    <name evidence="1" type="ORF">DVH24_025370</name>
</gene>
<keyword evidence="2" id="KW-1185">Reference proteome</keyword>
<dbReference type="Proteomes" id="UP000290289">
    <property type="component" value="Chromosome 16"/>
</dbReference>